<evidence type="ECO:0000313" key="5">
    <source>
        <dbReference type="Proteomes" id="UP000053259"/>
    </source>
</evidence>
<dbReference type="InterPro" id="IPR006683">
    <property type="entry name" value="Thioestr_dom"/>
</dbReference>
<evidence type="ECO:0000313" key="4">
    <source>
        <dbReference type="EMBL" id="KIW03953.1"/>
    </source>
</evidence>
<evidence type="ECO:0000256" key="1">
    <source>
        <dbReference type="ARBA" id="ARBA00005953"/>
    </source>
</evidence>
<reference evidence="4 5" key="1">
    <citation type="submission" date="2015-01" db="EMBL/GenBank/DDBJ databases">
        <title>The Genome Sequence of Ochroconis gallopava CBS43764.</title>
        <authorList>
            <consortium name="The Broad Institute Genomics Platform"/>
            <person name="Cuomo C."/>
            <person name="de Hoog S."/>
            <person name="Gorbushina A."/>
            <person name="Stielow B."/>
            <person name="Teixiera M."/>
            <person name="Abouelleil A."/>
            <person name="Chapman S.B."/>
            <person name="Priest M."/>
            <person name="Young S.K."/>
            <person name="Wortman J."/>
            <person name="Nusbaum C."/>
            <person name="Birren B."/>
        </authorList>
    </citation>
    <scope>NUCLEOTIDE SEQUENCE [LARGE SCALE GENOMIC DNA]</scope>
    <source>
        <strain evidence="4 5">CBS 43764</strain>
    </source>
</reference>
<dbReference type="InterPro" id="IPR029069">
    <property type="entry name" value="HotDog_dom_sf"/>
</dbReference>
<dbReference type="PANTHER" id="PTHR31793">
    <property type="entry name" value="4-HYDROXYBENZOYL-COA THIOESTERASE FAMILY MEMBER"/>
    <property type="match status" value="1"/>
</dbReference>
<dbReference type="OrthoDB" id="2420454at2759"/>
<dbReference type="RefSeq" id="XP_016213822.1">
    <property type="nucleotide sequence ID" value="XM_016358204.1"/>
</dbReference>
<organism evidence="4 5">
    <name type="scientific">Verruconis gallopava</name>
    <dbReference type="NCBI Taxonomy" id="253628"/>
    <lineage>
        <taxon>Eukaryota</taxon>
        <taxon>Fungi</taxon>
        <taxon>Dikarya</taxon>
        <taxon>Ascomycota</taxon>
        <taxon>Pezizomycotina</taxon>
        <taxon>Dothideomycetes</taxon>
        <taxon>Pleosporomycetidae</taxon>
        <taxon>Venturiales</taxon>
        <taxon>Sympoventuriaceae</taxon>
        <taxon>Verruconis</taxon>
    </lineage>
</organism>
<dbReference type="SUPFAM" id="SSF54637">
    <property type="entry name" value="Thioesterase/thiol ester dehydrase-isomerase"/>
    <property type="match status" value="1"/>
</dbReference>
<evidence type="ECO:0000259" key="3">
    <source>
        <dbReference type="Pfam" id="PF03061"/>
    </source>
</evidence>
<protein>
    <recommendedName>
        <fullName evidence="3">Thioesterase domain-containing protein</fullName>
    </recommendedName>
</protein>
<dbReference type="GO" id="GO:0047617">
    <property type="term" value="F:fatty acyl-CoA hydrolase activity"/>
    <property type="evidence" value="ECO:0007669"/>
    <property type="project" value="TreeGrafter"/>
</dbReference>
<comment type="similarity">
    <text evidence="1">Belongs to the 4-hydroxybenzoyl-CoA thioesterase family.</text>
</comment>
<dbReference type="HOGENOM" id="CLU_101141_0_2_1"/>
<dbReference type="CDD" id="cd00586">
    <property type="entry name" value="4HBT"/>
    <property type="match status" value="1"/>
</dbReference>
<gene>
    <name evidence="4" type="ORF">PV09_04790</name>
</gene>
<dbReference type="EMBL" id="KN847542">
    <property type="protein sequence ID" value="KIW03953.1"/>
    <property type="molecule type" value="Genomic_DNA"/>
</dbReference>
<keyword evidence="2" id="KW-0378">Hydrolase</keyword>
<name>A0A0D2AAZ9_9PEZI</name>
<dbReference type="InParanoid" id="A0A0D2AAZ9"/>
<feature type="domain" description="Thioesterase" evidence="3">
    <location>
        <begin position="31"/>
        <end position="110"/>
    </location>
</feature>
<sequence length="166" mass="19420">MSFQEKKKRKRSDYKYFLEYRTRWSDNDMYHHMNNPVYGQLFDSIINDYLIKYCGRRPFHPQTKENGIVVTSHCDFFGSVGYPSMIDACMRVNKLGKTSVEYEVGIFEQGKDDVRAVGGFMHVFCDQDTGRPMPNGMSDEIRKPLEAIMADEEKAKYEKERAKAKL</sequence>
<dbReference type="VEuPathDB" id="FungiDB:PV09_04790"/>
<keyword evidence="5" id="KW-1185">Reference proteome</keyword>
<dbReference type="AlphaFoldDB" id="A0A0D2AAZ9"/>
<dbReference type="STRING" id="253628.A0A0D2AAZ9"/>
<dbReference type="GeneID" id="27312763"/>
<accession>A0A0D2AAZ9</accession>
<dbReference type="FunFam" id="3.10.129.10:FF:000104">
    <property type="entry name" value="Thioesterase family protein (AFU_orthologue AFUA_2G16350)"/>
    <property type="match status" value="1"/>
</dbReference>
<dbReference type="Gene3D" id="3.10.129.10">
    <property type="entry name" value="Hotdog Thioesterase"/>
    <property type="match status" value="1"/>
</dbReference>
<dbReference type="PANTHER" id="PTHR31793:SF27">
    <property type="entry name" value="NOVEL THIOESTERASE SUPERFAMILY DOMAIN AND SAPOSIN A-TYPE DOMAIN CONTAINING PROTEIN (0610012H03RIK)"/>
    <property type="match status" value="1"/>
</dbReference>
<dbReference type="Proteomes" id="UP000053259">
    <property type="component" value="Unassembled WGS sequence"/>
</dbReference>
<dbReference type="Pfam" id="PF03061">
    <property type="entry name" value="4HBT"/>
    <property type="match status" value="1"/>
</dbReference>
<proteinExistence type="inferred from homology"/>
<evidence type="ECO:0000256" key="2">
    <source>
        <dbReference type="ARBA" id="ARBA00022801"/>
    </source>
</evidence>
<dbReference type="InterPro" id="IPR050563">
    <property type="entry name" value="4-hydroxybenzoyl-CoA_TE"/>
</dbReference>